<dbReference type="PROSITE" id="PS00396">
    <property type="entry name" value="TOPO_IA_1"/>
    <property type="match status" value="1"/>
</dbReference>
<dbReference type="PRINTS" id="PR00417">
    <property type="entry name" value="PRTPISMRASEI"/>
</dbReference>
<comment type="catalytic activity">
    <reaction evidence="1">
        <text>ATP-independent breakage of single-stranded DNA, followed by passage and rejoining.</text>
        <dbReference type="EC" id="5.6.2.1"/>
    </reaction>
</comment>
<protein>
    <recommendedName>
        <fullName evidence="3">DNA topoisomerase</fullName>
        <ecNumber evidence="3">5.6.2.1</ecNumber>
    </recommendedName>
    <alternativeName>
        <fullName evidence="12">Omega-protein</fullName>
    </alternativeName>
    <alternativeName>
        <fullName evidence="11">Relaxing enzyme</fullName>
    </alternativeName>
    <alternativeName>
        <fullName evidence="9">Swivelase</fullName>
    </alternativeName>
    <alternativeName>
        <fullName evidence="10">Untwisting enzyme</fullName>
    </alternativeName>
</protein>
<keyword evidence="7" id="KW-0238">DNA-binding</keyword>
<proteinExistence type="inferred from homology"/>
<dbReference type="PANTHER" id="PTHR11390:SF21">
    <property type="entry name" value="DNA TOPOISOMERASE 3-ALPHA"/>
    <property type="match status" value="1"/>
</dbReference>
<dbReference type="PANTHER" id="PTHR11390">
    <property type="entry name" value="PROKARYOTIC DNA TOPOISOMERASE"/>
    <property type="match status" value="1"/>
</dbReference>
<dbReference type="GO" id="GO:0003917">
    <property type="term" value="F:DNA topoisomerase type I (single strand cut, ATP-independent) activity"/>
    <property type="evidence" value="ECO:0007669"/>
    <property type="project" value="UniProtKB-EC"/>
</dbReference>
<dbReference type="InterPro" id="IPR013497">
    <property type="entry name" value="Topo_IA_cen"/>
</dbReference>
<evidence type="ECO:0000313" key="15">
    <source>
        <dbReference type="EMBL" id="CEE00230.1"/>
    </source>
</evidence>
<dbReference type="Gene3D" id="2.70.20.10">
    <property type="entry name" value="Topoisomerase I, domain 3"/>
    <property type="match status" value="1"/>
</dbReference>
<evidence type="ECO:0000256" key="7">
    <source>
        <dbReference type="ARBA" id="ARBA00023125"/>
    </source>
</evidence>
<dbReference type="SMART" id="SM00436">
    <property type="entry name" value="TOP1Bc"/>
    <property type="match status" value="1"/>
</dbReference>
<keyword evidence="8 15" id="KW-0413">Isomerase</keyword>
<keyword evidence="5" id="KW-0460">Magnesium</keyword>
<dbReference type="CDD" id="cd00186">
    <property type="entry name" value="TOP1Ac"/>
    <property type="match status" value="1"/>
</dbReference>
<evidence type="ECO:0000256" key="1">
    <source>
        <dbReference type="ARBA" id="ARBA00000213"/>
    </source>
</evidence>
<dbReference type="Gene3D" id="1.10.460.10">
    <property type="entry name" value="Topoisomerase I, domain 2"/>
    <property type="match status" value="1"/>
</dbReference>
<evidence type="ECO:0000256" key="9">
    <source>
        <dbReference type="ARBA" id="ARBA00030003"/>
    </source>
</evidence>
<keyword evidence="16" id="KW-1185">Reference proteome</keyword>
<dbReference type="InterPro" id="IPR023405">
    <property type="entry name" value="Topo_IA_core_domain"/>
</dbReference>
<name>A0A090IXF8_9BACI</name>
<dbReference type="InterPro" id="IPR005738">
    <property type="entry name" value="TopoIII"/>
</dbReference>
<dbReference type="GO" id="GO:0006281">
    <property type="term" value="P:DNA repair"/>
    <property type="evidence" value="ECO:0007669"/>
    <property type="project" value="TreeGrafter"/>
</dbReference>
<dbReference type="InterPro" id="IPR023406">
    <property type="entry name" value="Topo_IA_AS"/>
</dbReference>
<dbReference type="EMBL" id="CCRF01000011">
    <property type="protein sequence ID" value="CEE00230.1"/>
    <property type="molecule type" value="Genomic_DNA"/>
</dbReference>
<dbReference type="Gene3D" id="1.10.290.10">
    <property type="entry name" value="Topoisomerase I, domain 4"/>
    <property type="match status" value="1"/>
</dbReference>
<dbReference type="InterPro" id="IPR003602">
    <property type="entry name" value="Topo_IA_DNA-bd_dom"/>
</dbReference>
<keyword evidence="4" id="KW-0479">Metal-binding</keyword>
<evidence type="ECO:0000256" key="6">
    <source>
        <dbReference type="ARBA" id="ARBA00023029"/>
    </source>
</evidence>
<dbReference type="AlphaFoldDB" id="A0A090IXF8"/>
<dbReference type="InterPro" id="IPR013826">
    <property type="entry name" value="Topo_IA_cen_sub3"/>
</dbReference>
<dbReference type="SUPFAM" id="SSF56712">
    <property type="entry name" value="Prokaryotic type I DNA topoisomerase"/>
    <property type="match status" value="1"/>
</dbReference>
<dbReference type="Pfam" id="PF01751">
    <property type="entry name" value="Toprim"/>
    <property type="match status" value="1"/>
</dbReference>
<gene>
    <name evidence="15" type="ORF">BT1A1_0369</name>
</gene>
<dbReference type="PROSITE" id="PS52039">
    <property type="entry name" value="TOPO_IA_2"/>
    <property type="match status" value="1"/>
</dbReference>
<evidence type="ECO:0000256" key="8">
    <source>
        <dbReference type="ARBA" id="ARBA00023235"/>
    </source>
</evidence>
<dbReference type="InterPro" id="IPR000380">
    <property type="entry name" value="Topo_IA"/>
</dbReference>
<evidence type="ECO:0000256" key="10">
    <source>
        <dbReference type="ARBA" id="ARBA00031985"/>
    </source>
</evidence>
<reference evidence="15 16" key="1">
    <citation type="submission" date="2014-07" db="EMBL/GenBank/DDBJ databases">
        <authorList>
            <person name="Wibberg Daniel"/>
        </authorList>
    </citation>
    <scope>NUCLEOTIDE SEQUENCE [LARGE SCALE GENOMIC DNA]</scope>
</reference>
<dbReference type="GO" id="GO:0046872">
    <property type="term" value="F:metal ion binding"/>
    <property type="evidence" value="ECO:0007669"/>
    <property type="project" value="UniProtKB-KW"/>
</dbReference>
<dbReference type="SMART" id="SM00493">
    <property type="entry name" value="TOPRIM"/>
    <property type="match status" value="1"/>
</dbReference>
<feature type="domain" description="Topo IA-type catalytic" evidence="14">
    <location>
        <begin position="152"/>
        <end position="566"/>
    </location>
</feature>
<sequence>MKSLIIAEKPSVAREIARVLDLREKHKSYIEGKQYIITWALGHLVELKMPENYDPKYKTWRLEDLPIIPDKMGLKVIRQTSHQFKAIEGLAKRQDIKDLIIATDAGREGELVARWIIEKIHWKKPIKRLWISSVTDRAIRDGFKQLKPGEQFENLYQSAVCRAEADWLIGLNVSRALTTKYKDPLSAGRVQTPTLSLIIDREKQIQKFVPKKYWVIKAKCGSLEVEWEKNGEKRIFDKEQAEKMITKVNGQKAVVTEINTKEKAEQQPLPYDLNELQRDANKRYGFSAKKTLSVLQKLYEEHKYVTYPRTDSRYLTTDMEATMYERLTGISSAYKEEVKPLLANRGKVIAKRVFNNEKVSDHHAIIPTEEKVHINDLSSDERKIYDLIVRRFLTIFYPPFKYETVQAQFKVNGETFTAKARNIKDWGFKKIQGHDEEEPAHNNLQTLKIGQNDSIRGIQMEERLTEPPLRYSEADLLGQMEKYGLGTPATRAEIIERLVETEVVERQNGRFYSTQKGRQLMDLVNKDLKSPELTAKWEKELELIARGKANPKQFLKNIRKQTEALVSEIKQSDKQYRTPNLTGSKCPECGSFLKERNTKDGKFLVCSSLDCSYRRRKEPKLSNRRCPQCHKKMEIHEGKAGLYFQCRNCNIVEKAEEKKKAVNKREERKLLQKYTKKDESFGTSLGDLLKAKLEGKE</sequence>
<dbReference type="GO" id="GO:0043597">
    <property type="term" value="C:cytoplasmic replication fork"/>
    <property type="evidence" value="ECO:0007669"/>
    <property type="project" value="TreeGrafter"/>
</dbReference>
<evidence type="ECO:0000256" key="11">
    <source>
        <dbReference type="ARBA" id="ARBA00032235"/>
    </source>
</evidence>
<dbReference type="InterPro" id="IPR013824">
    <property type="entry name" value="Topo_IA_cen_sub1"/>
</dbReference>
<evidence type="ECO:0000259" key="14">
    <source>
        <dbReference type="PROSITE" id="PS52039"/>
    </source>
</evidence>
<dbReference type="NCBIfam" id="NF005829">
    <property type="entry name" value="PRK07726.1"/>
    <property type="match status" value="1"/>
</dbReference>
<dbReference type="InterPro" id="IPR006171">
    <property type="entry name" value="TOPRIM_dom"/>
</dbReference>
<dbReference type="GO" id="GO:0003677">
    <property type="term" value="F:DNA binding"/>
    <property type="evidence" value="ECO:0007669"/>
    <property type="project" value="UniProtKB-KW"/>
</dbReference>
<organism evidence="15 16">
    <name type="scientific">Caldibacillus thermoamylovorans</name>
    <dbReference type="NCBI Taxonomy" id="35841"/>
    <lineage>
        <taxon>Bacteria</taxon>
        <taxon>Bacillati</taxon>
        <taxon>Bacillota</taxon>
        <taxon>Bacilli</taxon>
        <taxon>Bacillales</taxon>
        <taxon>Bacillaceae</taxon>
        <taxon>Caldibacillus</taxon>
    </lineage>
</organism>
<dbReference type="InterPro" id="IPR013825">
    <property type="entry name" value="Topo_IA_cen_sub2"/>
</dbReference>
<dbReference type="Proteomes" id="UP000040576">
    <property type="component" value="Unassembled WGS sequence"/>
</dbReference>
<evidence type="ECO:0000256" key="12">
    <source>
        <dbReference type="ARBA" id="ARBA00032877"/>
    </source>
</evidence>
<dbReference type="PROSITE" id="PS50880">
    <property type="entry name" value="TOPRIM"/>
    <property type="match status" value="1"/>
</dbReference>
<comment type="similarity">
    <text evidence="2">Belongs to the type IA topoisomerase family.</text>
</comment>
<dbReference type="Pfam" id="PF01131">
    <property type="entry name" value="Topoisom_bac"/>
    <property type="match status" value="1"/>
</dbReference>
<feature type="domain" description="Toprim" evidence="13">
    <location>
        <begin position="2"/>
        <end position="135"/>
    </location>
</feature>
<evidence type="ECO:0000259" key="13">
    <source>
        <dbReference type="PROSITE" id="PS50880"/>
    </source>
</evidence>
<dbReference type="CDD" id="cd03362">
    <property type="entry name" value="TOPRIM_TopoIA_TopoIII"/>
    <property type="match status" value="1"/>
</dbReference>
<evidence type="ECO:0000256" key="5">
    <source>
        <dbReference type="ARBA" id="ARBA00022842"/>
    </source>
</evidence>
<dbReference type="NCBIfam" id="TIGR01056">
    <property type="entry name" value="topB"/>
    <property type="match status" value="1"/>
</dbReference>
<keyword evidence="6" id="KW-0799">Topoisomerase</keyword>
<dbReference type="GO" id="GO:0006310">
    <property type="term" value="P:DNA recombination"/>
    <property type="evidence" value="ECO:0007669"/>
    <property type="project" value="TreeGrafter"/>
</dbReference>
<dbReference type="EC" id="5.6.2.1" evidence="3"/>
<evidence type="ECO:0000256" key="2">
    <source>
        <dbReference type="ARBA" id="ARBA00009446"/>
    </source>
</evidence>
<evidence type="ECO:0000256" key="3">
    <source>
        <dbReference type="ARBA" id="ARBA00012891"/>
    </source>
</evidence>
<accession>A0A090IXF8</accession>
<dbReference type="GO" id="GO:0006265">
    <property type="term" value="P:DNA topological change"/>
    <property type="evidence" value="ECO:0007669"/>
    <property type="project" value="InterPro"/>
</dbReference>
<evidence type="ECO:0000313" key="16">
    <source>
        <dbReference type="Proteomes" id="UP000040576"/>
    </source>
</evidence>
<dbReference type="InterPro" id="IPR034144">
    <property type="entry name" value="TOPRIM_TopoIII"/>
</dbReference>
<dbReference type="SMART" id="SM00437">
    <property type="entry name" value="TOP1Ac"/>
    <property type="match status" value="1"/>
</dbReference>
<dbReference type="Gene3D" id="3.40.50.140">
    <property type="match status" value="1"/>
</dbReference>
<evidence type="ECO:0000256" key="4">
    <source>
        <dbReference type="ARBA" id="ARBA00022723"/>
    </source>
</evidence>
<dbReference type="InterPro" id="IPR003601">
    <property type="entry name" value="Topo_IA_2"/>
</dbReference>
<dbReference type="RefSeq" id="WP_034767491.1">
    <property type="nucleotide sequence ID" value="NZ_CCRF01000011.1"/>
</dbReference>